<proteinExistence type="predicted"/>
<reference evidence="4 5" key="1">
    <citation type="submission" date="2017-12" db="EMBL/GenBank/DDBJ databases">
        <title>Sequencing the genomes of 1000 Actinobacteria strains.</title>
        <authorList>
            <person name="Klenk H.-P."/>
        </authorList>
    </citation>
    <scope>NUCLEOTIDE SEQUENCE [LARGE SCALE GENOMIC DNA]</scope>
    <source>
        <strain evidence="4 5">DSM 45165</strain>
    </source>
</reference>
<feature type="domain" description="DUF4328" evidence="3">
    <location>
        <begin position="171"/>
        <end position="329"/>
    </location>
</feature>
<feature type="region of interest" description="Disordered" evidence="1">
    <location>
        <begin position="79"/>
        <end position="98"/>
    </location>
</feature>
<evidence type="ECO:0000256" key="2">
    <source>
        <dbReference type="SAM" id="Phobius"/>
    </source>
</evidence>
<feature type="transmembrane region" description="Helical" evidence="2">
    <location>
        <begin position="270"/>
        <end position="291"/>
    </location>
</feature>
<accession>A0A2N3WG73</accession>
<evidence type="ECO:0000259" key="3">
    <source>
        <dbReference type="Pfam" id="PF14219"/>
    </source>
</evidence>
<keyword evidence="2" id="KW-1133">Transmembrane helix</keyword>
<comment type="caution">
    <text evidence="4">The sequence shown here is derived from an EMBL/GenBank/DDBJ whole genome shotgun (WGS) entry which is preliminary data.</text>
</comment>
<dbReference type="Proteomes" id="UP000233750">
    <property type="component" value="Unassembled WGS sequence"/>
</dbReference>
<gene>
    <name evidence="4" type="ORF">ATK30_3675</name>
</gene>
<keyword evidence="2" id="KW-0472">Membrane</keyword>
<dbReference type="InterPro" id="IPR025565">
    <property type="entry name" value="DUF4328"/>
</dbReference>
<feature type="transmembrane region" description="Helical" evidence="2">
    <location>
        <begin position="186"/>
        <end position="208"/>
    </location>
</feature>
<name>A0A2N3WG73_9PSEU</name>
<dbReference type="EMBL" id="PJMY01000003">
    <property type="protein sequence ID" value="PKV92846.1"/>
    <property type="molecule type" value="Genomic_DNA"/>
</dbReference>
<dbReference type="Pfam" id="PF14219">
    <property type="entry name" value="DUF4328"/>
    <property type="match status" value="1"/>
</dbReference>
<keyword evidence="5" id="KW-1185">Reference proteome</keyword>
<feature type="transmembrane region" description="Helical" evidence="2">
    <location>
        <begin position="145"/>
        <end position="165"/>
    </location>
</feature>
<feature type="compositionally biased region" description="Low complexity" evidence="1">
    <location>
        <begin position="14"/>
        <end position="42"/>
    </location>
</feature>
<feature type="compositionally biased region" description="Pro residues" evidence="1">
    <location>
        <begin position="1"/>
        <end position="13"/>
    </location>
</feature>
<evidence type="ECO:0000256" key="1">
    <source>
        <dbReference type="SAM" id="MobiDB-lite"/>
    </source>
</evidence>
<dbReference type="AlphaFoldDB" id="A0A2N3WG73"/>
<keyword evidence="2" id="KW-0812">Transmembrane</keyword>
<evidence type="ECO:0000313" key="4">
    <source>
        <dbReference type="EMBL" id="PKV92846.1"/>
    </source>
</evidence>
<dbReference type="RefSeq" id="WP_244194646.1">
    <property type="nucleotide sequence ID" value="NZ_JACJHR010000002.1"/>
</dbReference>
<sequence length="366" mass="40171">MAARPGTPPPGYWAPPQAHPGQQFANPYPQQYPAQAYPQHPAYPRPFTAAPQGAIHRPAQQQQQPSPPKRAAKLRWVASPPPSAVRRRRAVPATPYSGPPSYPVPPRWGFPNLTWRRPTTVPGTASGEIRPLDRIPVLARSLTTILWTFAVLAVTAAAAEIWRYALLVESRDSALNSSVVEFSDAFVMLAGLLTTIFSLLPAGLSVWWLLVARQAAADEAGEAPPRPVWQVLVSVLVPIVNLPLALSVVSELEHAVLRRPRDQRPKPSRLVLGWWGAWLANWVLLIVTIIWRMRPGVQAMADSVLLVALTDLTAAALAIVTALVIRRFSHLLMPIAPERLRDLRVLKIEGAPEPELRTARPVGAAR</sequence>
<feature type="region of interest" description="Disordered" evidence="1">
    <location>
        <begin position="1"/>
        <end position="74"/>
    </location>
</feature>
<organism evidence="4 5">
    <name type="scientific">Amycolatopsis echigonensis</name>
    <dbReference type="NCBI Taxonomy" id="2576905"/>
    <lineage>
        <taxon>Bacteria</taxon>
        <taxon>Bacillati</taxon>
        <taxon>Actinomycetota</taxon>
        <taxon>Actinomycetes</taxon>
        <taxon>Pseudonocardiales</taxon>
        <taxon>Pseudonocardiaceae</taxon>
        <taxon>Amycolatopsis</taxon>
    </lineage>
</organism>
<evidence type="ECO:0000313" key="5">
    <source>
        <dbReference type="Proteomes" id="UP000233750"/>
    </source>
</evidence>
<feature type="transmembrane region" description="Helical" evidence="2">
    <location>
        <begin position="303"/>
        <end position="325"/>
    </location>
</feature>
<protein>
    <submittedName>
        <fullName evidence="4">Uncharacterized protein DUF4328</fullName>
    </submittedName>
</protein>
<feature type="transmembrane region" description="Helical" evidence="2">
    <location>
        <begin position="228"/>
        <end position="249"/>
    </location>
</feature>